<keyword evidence="2" id="KW-1185">Reference proteome</keyword>
<name>A0A7J7Z5C5_MYOMY</name>
<accession>A0A7J7Z5C5</accession>
<reference evidence="1 2" key="1">
    <citation type="journal article" date="2020" name="Nature">
        <title>Six reference-quality genomes reveal evolution of bat adaptations.</title>
        <authorList>
            <person name="Jebb D."/>
            <person name="Huang Z."/>
            <person name="Pippel M."/>
            <person name="Hughes G.M."/>
            <person name="Lavrichenko K."/>
            <person name="Devanna P."/>
            <person name="Winkler S."/>
            <person name="Jermiin L.S."/>
            <person name="Skirmuntt E.C."/>
            <person name="Katzourakis A."/>
            <person name="Burkitt-Gray L."/>
            <person name="Ray D.A."/>
            <person name="Sullivan K.A.M."/>
            <person name="Roscito J.G."/>
            <person name="Kirilenko B.M."/>
            <person name="Davalos L.M."/>
            <person name="Corthals A.P."/>
            <person name="Power M.L."/>
            <person name="Jones G."/>
            <person name="Ransome R.D."/>
            <person name="Dechmann D.K.N."/>
            <person name="Locatelli A.G."/>
            <person name="Puechmaille S.J."/>
            <person name="Fedrigo O."/>
            <person name="Jarvis E.D."/>
            <person name="Hiller M."/>
            <person name="Vernes S.C."/>
            <person name="Myers E.W."/>
            <person name="Teeling E.C."/>
        </authorList>
    </citation>
    <scope>NUCLEOTIDE SEQUENCE [LARGE SCALE GENOMIC DNA]</scope>
    <source>
        <strain evidence="1">MMyoMyo1</strain>
        <tissue evidence="1">Flight muscle</tissue>
    </source>
</reference>
<dbReference type="Proteomes" id="UP000527355">
    <property type="component" value="Unassembled WGS sequence"/>
</dbReference>
<proteinExistence type="predicted"/>
<evidence type="ECO:0000313" key="1">
    <source>
        <dbReference type="EMBL" id="KAF6369235.1"/>
    </source>
</evidence>
<evidence type="ECO:0000313" key="2">
    <source>
        <dbReference type="Proteomes" id="UP000527355"/>
    </source>
</evidence>
<organism evidence="1 2">
    <name type="scientific">Myotis myotis</name>
    <name type="common">Greater mouse-eared bat</name>
    <name type="synonym">Vespertilio myotis</name>
    <dbReference type="NCBI Taxonomy" id="51298"/>
    <lineage>
        <taxon>Eukaryota</taxon>
        <taxon>Metazoa</taxon>
        <taxon>Chordata</taxon>
        <taxon>Craniata</taxon>
        <taxon>Vertebrata</taxon>
        <taxon>Euteleostomi</taxon>
        <taxon>Mammalia</taxon>
        <taxon>Eutheria</taxon>
        <taxon>Laurasiatheria</taxon>
        <taxon>Chiroptera</taxon>
        <taxon>Yangochiroptera</taxon>
        <taxon>Vespertilionidae</taxon>
        <taxon>Myotis</taxon>
    </lineage>
</organism>
<sequence>MPIPSSHHGQKVLQNHKKPPITSLAHEIHPELPDGACLSHLIPVTPLFSLPDPSPTLHFTHTEFPAALRMYHGPSHFWPSLMLFALPSSQDVCQSNSYLCFSFSPPPRSLLGPLFILPLPSHLAPAQADSRIPSLCSPAGIEHVETEVFYLYSLLYVDLSETINCTFHL</sequence>
<dbReference type="AlphaFoldDB" id="A0A7J7Z5C5"/>
<gene>
    <name evidence="1" type="ORF">mMyoMyo1_010613</name>
</gene>
<comment type="caution">
    <text evidence="1">The sequence shown here is derived from an EMBL/GenBank/DDBJ whole genome shotgun (WGS) entry which is preliminary data.</text>
</comment>
<dbReference type="EMBL" id="JABWUV010000003">
    <property type="protein sequence ID" value="KAF6369235.1"/>
    <property type="molecule type" value="Genomic_DNA"/>
</dbReference>
<protein>
    <submittedName>
        <fullName evidence="1">Uncharacterized protein</fullName>
    </submittedName>
</protein>